<reference evidence="2" key="1">
    <citation type="submission" date="2021-01" db="EMBL/GenBank/DDBJ databases">
        <authorList>
            <person name="Corre E."/>
            <person name="Pelletier E."/>
            <person name="Niang G."/>
            <person name="Scheremetjew M."/>
            <person name="Finn R."/>
            <person name="Kale V."/>
            <person name="Holt S."/>
            <person name="Cochrane G."/>
            <person name="Meng A."/>
            <person name="Brown T."/>
            <person name="Cohen L."/>
        </authorList>
    </citation>
    <scope>NUCLEOTIDE SEQUENCE</scope>
    <source>
        <strain evidence="2">NIES-381</strain>
    </source>
</reference>
<accession>A0A7S1I171</accession>
<feature type="region of interest" description="Disordered" evidence="1">
    <location>
        <begin position="240"/>
        <end position="260"/>
    </location>
</feature>
<proteinExistence type="predicted"/>
<feature type="compositionally biased region" description="Low complexity" evidence="1">
    <location>
        <begin position="50"/>
        <end position="66"/>
    </location>
</feature>
<dbReference type="EMBL" id="HBGA01023318">
    <property type="protein sequence ID" value="CAD8997812.1"/>
    <property type="molecule type" value="Transcribed_RNA"/>
</dbReference>
<evidence type="ECO:0000313" key="2">
    <source>
        <dbReference type="EMBL" id="CAD8997812.1"/>
    </source>
</evidence>
<dbReference type="AlphaFoldDB" id="A0A7S1I171"/>
<sequence length="422" mass="46917">MESPCESPMAQEQVRRRPRARNPLHTFSLPCISELRPRHQSPLCKSKSIPGSPAGSLPALSPSDPSAIRRKQRMHNEARRLGGGVERRKSRCDPVWQLSAGQMSVDGSTYSRAKSLLEQNSVCGQIGWSSLRKVAEQLGLCNTSKADAGLRALFEKVDIHHTEMLDPQMALRILYPDVSPQALARAARVRRLTRGASFMMTDLPTRHRPSWTTMYDPQSLEEMKSLFEFCLKQDVPGVRQAPPAAPVKPLKSPKRAGVIEPLNPRTRSSILQVLSRLSVPGSDSAEHRLSRAIRRKRSIAPLGFLPKSPKTPISKLSDNSIPRTPTSVVFSFSTSEVPEMVEEPAPEGITKSQLRACISTHAIPDDWIDEIFEQHALTCGDRLTLEEFAAVMHDSYKHQVETKNSEVQLFFQGPVPAFREGG</sequence>
<feature type="region of interest" description="Disordered" evidence="1">
    <location>
        <begin position="1"/>
        <end position="22"/>
    </location>
</feature>
<name>A0A7S1I171_9EUGL</name>
<evidence type="ECO:0008006" key="3">
    <source>
        <dbReference type="Google" id="ProtNLM"/>
    </source>
</evidence>
<feature type="region of interest" description="Disordered" evidence="1">
    <location>
        <begin position="42"/>
        <end position="86"/>
    </location>
</feature>
<gene>
    <name evidence="2" type="ORF">EGYM00392_LOCUS8881</name>
</gene>
<organism evidence="2">
    <name type="scientific">Eutreptiella gymnastica</name>
    <dbReference type="NCBI Taxonomy" id="73025"/>
    <lineage>
        <taxon>Eukaryota</taxon>
        <taxon>Discoba</taxon>
        <taxon>Euglenozoa</taxon>
        <taxon>Euglenida</taxon>
        <taxon>Spirocuta</taxon>
        <taxon>Euglenophyceae</taxon>
        <taxon>Eutreptiales</taxon>
        <taxon>Eutreptiaceae</taxon>
        <taxon>Eutreptiella</taxon>
    </lineage>
</organism>
<protein>
    <recommendedName>
        <fullName evidence="3">EF-hand domain-containing protein</fullName>
    </recommendedName>
</protein>
<evidence type="ECO:0000256" key="1">
    <source>
        <dbReference type="SAM" id="MobiDB-lite"/>
    </source>
</evidence>